<dbReference type="InterPro" id="IPR045851">
    <property type="entry name" value="AMP-bd_C_sf"/>
</dbReference>
<dbReference type="InterPro" id="IPR020845">
    <property type="entry name" value="AMP-binding_CS"/>
</dbReference>
<evidence type="ECO:0000259" key="2">
    <source>
        <dbReference type="Pfam" id="PF13193"/>
    </source>
</evidence>
<feature type="domain" description="AMP-binding enzyme C-terminal" evidence="2">
    <location>
        <begin position="432"/>
        <end position="507"/>
    </location>
</feature>
<dbReference type="InterPro" id="IPR025110">
    <property type="entry name" value="AMP-bd_C"/>
</dbReference>
<dbReference type="RefSeq" id="WP_350783413.1">
    <property type="nucleotide sequence ID" value="NZ_JBEPEK010000168.1"/>
</dbReference>
<protein>
    <submittedName>
        <fullName evidence="3">Long-chain fatty acid--CoA ligase</fullName>
    </submittedName>
</protein>
<keyword evidence="3" id="KW-0436">Ligase</keyword>
<dbReference type="CDD" id="cd17631">
    <property type="entry name" value="FACL_FadD13-like"/>
    <property type="match status" value="1"/>
</dbReference>
<reference evidence="3 4" key="1">
    <citation type="submission" date="2024-06" db="EMBL/GenBank/DDBJ databases">
        <title>The Natural Products Discovery Center: Release of the First 8490 Sequenced Strains for Exploring Actinobacteria Biosynthetic Diversity.</title>
        <authorList>
            <person name="Kalkreuter E."/>
            <person name="Kautsar S.A."/>
            <person name="Yang D."/>
            <person name="Bader C.D."/>
            <person name="Teijaro C.N."/>
            <person name="Fluegel L."/>
            <person name="Davis C.M."/>
            <person name="Simpson J.R."/>
            <person name="Lauterbach L."/>
            <person name="Steele A.D."/>
            <person name="Gui C."/>
            <person name="Meng S."/>
            <person name="Li G."/>
            <person name="Viehrig K."/>
            <person name="Ye F."/>
            <person name="Su P."/>
            <person name="Kiefer A.F."/>
            <person name="Nichols A."/>
            <person name="Cepeda A.J."/>
            <person name="Yan W."/>
            <person name="Fan B."/>
            <person name="Jiang Y."/>
            <person name="Adhikari A."/>
            <person name="Zheng C.-J."/>
            <person name="Schuster L."/>
            <person name="Cowan T.M."/>
            <person name="Smanski M.J."/>
            <person name="Chevrette M.G."/>
            <person name="De Carvalho L.P.S."/>
            <person name="Shen B."/>
        </authorList>
    </citation>
    <scope>NUCLEOTIDE SEQUENCE [LARGE SCALE GENOMIC DNA]</scope>
    <source>
        <strain evidence="3 4">NPDC000234</strain>
    </source>
</reference>
<dbReference type="SUPFAM" id="SSF56801">
    <property type="entry name" value="Acetyl-CoA synthetase-like"/>
    <property type="match status" value="1"/>
</dbReference>
<dbReference type="NCBIfam" id="NF004837">
    <property type="entry name" value="PRK06187.1"/>
    <property type="match status" value="1"/>
</dbReference>
<sequence length="530" mass="57095">MLDSAVAAGHHTVDEGIGSWVTRRAFFAGDRIALVDGDRRITYSELDWRTGQLADALRELGVRRGDRVAALMTNSAAFLETLFAAAKLGAVFVPINFRLAPPEVAHLLADSGADVLVWSGHLSPLARAALAGEGVRVRLRVVVGGQLADGEAEFEQLLASGDPGTPRGGATGRDVCALMYTSGTTGRPKGAMLTHDNLLWNVINILSNGRGMSQNDRAVTVAPMFHIGGLGAHTLPLLYVGGMNVVMPSFDPRETLAAMARERVTLQFLVPAMWSALMAVPDFESYDLSALELAMTGAAPCPRPVLDHFLDKGVLFREAFGLTETCGVTLLDPEHVRRKAGTIGRPGFHVRTRLVDEHDLDVPLGEVGELVVSGPSVFAGYWGLPEATAEAFRGGWFHTGDLAREDDEGFLTLVDRSKDVIISGGENVYPVEVERILVQHPAVREVAVVGVPHVKWGETPLAVVVPGAEPPPTADELIAYVRERLAHFKCPTRVEFVPELPRNATGKVLKTTLRTRYGTSEQQHAQGVQV</sequence>
<dbReference type="Proteomes" id="UP001474181">
    <property type="component" value="Unassembled WGS sequence"/>
</dbReference>
<comment type="caution">
    <text evidence="3">The sequence shown here is derived from an EMBL/GenBank/DDBJ whole genome shotgun (WGS) entry which is preliminary data.</text>
</comment>
<dbReference type="GO" id="GO:0016874">
    <property type="term" value="F:ligase activity"/>
    <property type="evidence" value="ECO:0007669"/>
    <property type="project" value="UniProtKB-KW"/>
</dbReference>
<feature type="domain" description="AMP-dependent synthetase/ligase" evidence="1">
    <location>
        <begin position="28"/>
        <end position="382"/>
    </location>
</feature>
<dbReference type="Pfam" id="PF13193">
    <property type="entry name" value="AMP-binding_C"/>
    <property type="match status" value="1"/>
</dbReference>
<evidence type="ECO:0000259" key="1">
    <source>
        <dbReference type="Pfam" id="PF00501"/>
    </source>
</evidence>
<organism evidence="3 4">
    <name type="scientific">Streptomyces hyaluromycini</name>
    <dbReference type="NCBI Taxonomy" id="1377993"/>
    <lineage>
        <taxon>Bacteria</taxon>
        <taxon>Bacillati</taxon>
        <taxon>Actinomycetota</taxon>
        <taxon>Actinomycetes</taxon>
        <taxon>Kitasatosporales</taxon>
        <taxon>Streptomycetaceae</taxon>
        <taxon>Streptomyces</taxon>
    </lineage>
</organism>
<gene>
    <name evidence="3" type="ORF">ABT404_23040</name>
</gene>
<dbReference type="InterPro" id="IPR042099">
    <property type="entry name" value="ANL_N_sf"/>
</dbReference>
<evidence type="ECO:0000313" key="3">
    <source>
        <dbReference type="EMBL" id="MER7182324.1"/>
    </source>
</evidence>
<dbReference type="PANTHER" id="PTHR43767">
    <property type="entry name" value="LONG-CHAIN-FATTY-ACID--COA LIGASE"/>
    <property type="match status" value="1"/>
</dbReference>
<accession>A0ABV1WZY2</accession>
<proteinExistence type="predicted"/>
<dbReference type="EMBL" id="JBEPEK010000168">
    <property type="protein sequence ID" value="MER7182324.1"/>
    <property type="molecule type" value="Genomic_DNA"/>
</dbReference>
<dbReference type="InterPro" id="IPR000873">
    <property type="entry name" value="AMP-dep_synth/lig_dom"/>
</dbReference>
<keyword evidence="4" id="KW-1185">Reference proteome</keyword>
<dbReference type="Gene3D" id="3.40.50.12780">
    <property type="entry name" value="N-terminal domain of ligase-like"/>
    <property type="match status" value="1"/>
</dbReference>
<dbReference type="Gene3D" id="3.30.300.30">
    <property type="match status" value="1"/>
</dbReference>
<dbReference type="PROSITE" id="PS00455">
    <property type="entry name" value="AMP_BINDING"/>
    <property type="match status" value="1"/>
</dbReference>
<name>A0ABV1WZY2_9ACTN</name>
<dbReference type="PANTHER" id="PTHR43767:SF1">
    <property type="entry name" value="NONRIBOSOMAL PEPTIDE SYNTHASE PES1 (EUROFUNG)-RELATED"/>
    <property type="match status" value="1"/>
</dbReference>
<dbReference type="InterPro" id="IPR050237">
    <property type="entry name" value="ATP-dep_AMP-bd_enzyme"/>
</dbReference>
<dbReference type="Pfam" id="PF00501">
    <property type="entry name" value="AMP-binding"/>
    <property type="match status" value="1"/>
</dbReference>
<evidence type="ECO:0000313" key="4">
    <source>
        <dbReference type="Proteomes" id="UP001474181"/>
    </source>
</evidence>